<dbReference type="SMART" id="SM00382">
    <property type="entry name" value="AAA"/>
    <property type="match status" value="1"/>
</dbReference>
<dbReference type="Proteomes" id="UP000802098">
    <property type="component" value="Unassembled WGS sequence"/>
</dbReference>
<dbReference type="EMBL" id="JAAOCD010000003">
    <property type="protein sequence ID" value="NHK98379.1"/>
    <property type="molecule type" value="Genomic_DNA"/>
</dbReference>
<reference evidence="8 9" key="1">
    <citation type="submission" date="2020-03" db="EMBL/GenBank/DDBJ databases">
        <title>Rubrivivax benzoatilyticus JA2 (sequenced after 10 years sub-culturing).</title>
        <authorList>
            <person name="Gupta D."/>
            <person name="Chintalapati S."/>
            <person name="Chintalapati V.R."/>
        </authorList>
    </citation>
    <scope>NUCLEOTIDE SEQUENCE [LARGE SCALE GENOMIC DNA]</scope>
    <source>
        <strain evidence="8 9">JA2-Mal</strain>
    </source>
</reference>
<dbReference type="PANTHER" id="PTHR43820">
    <property type="entry name" value="HIGH-AFFINITY BRANCHED-CHAIN AMINO ACID TRANSPORT ATP-BINDING PROTEIN LIVF"/>
    <property type="match status" value="1"/>
</dbReference>
<dbReference type="InterPro" id="IPR027417">
    <property type="entry name" value="P-loop_NTPase"/>
</dbReference>
<dbReference type="InterPro" id="IPR003593">
    <property type="entry name" value="AAA+_ATPase"/>
</dbReference>
<name>A0ABX0HYF7_9BURK</name>
<evidence type="ECO:0000256" key="5">
    <source>
        <dbReference type="ARBA" id="ARBA00022840"/>
    </source>
</evidence>
<evidence type="ECO:0000256" key="6">
    <source>
        <dbReference type="ARBA" id="ARBA00022970"/>
    </source>
</evidence>
<evidence type="ECO:0000256" key="2">
    <source>
        <dbReference type="ARBA" id="ARBA00022448"/>
    </source>
</evidence>
<dbReference type="Pfam" id="PF00005">
    <property type="entry name" value="ABC_tran"/>
    <property type="match status" value="1"/>
</dbReference>
<evidence type="ECO:0000256" key="1">
    <source>
        <dbReference type="ARBA" id="ARBA00005417"/>
    </source>
</evidence>
<evidence type="ECO:0000259" key="7">
    <source>
        <dbReference type="PROSITE" id="PS50893"/>
    </source>
</evidence>
<gene>
    <name evidence="8" type="ORF">G7087_08335</name>
</gene>
<feature type="domain" description="ABC transporter" evidence="7">
    <location>
        <begin position="2"/>
        <end position="231"/>
    </location>
</feature>
<keyword evidence="3" id="KW-1003">Cell membrane</keyword>
<keyword evidence="2" id="KW-0813">Transport</keyword>
<comment type="similarity">
    <text evidence="1">Belongs to the ABC transporter superfamily.</text>
</comment>
<keyword evidence="4" id="KW-0547">Nucleotide-binding</keyword>
<dbReference type="Gene3D" id="3.40.50.300">
    <property type="entry name" value="P-loop containing nucleotide triphosphate hydrolases"/>
    <property type="match status" value="1"/>
</dbReference>
<sequence length="231" mass="24489">MLTVRGLEAGYGVRPVLHGVEFDVAPGEIVALLGRNGSGRSTTAKALMGLLPARGSVRWNGVELLGRPAHQIAHAGLGYVPESRDVFPTLSVAENLRLGERPRAGTRRWTTTELLARFPRLAERAQAPAGVLSGGEQQMLTLARTLVGDPAVLIVDEPTEGLAPQVVAQVAELLAEARRRGVGVLLVEQKLAIALQLADRCLVMGHGRIVFAGTPAALAADAGVRQEWLEV</sequence>
<evidence type="ECO:0000256" key="4">
    <source>
        <dbReference type="ARBA" id="ARBA00022741"/>
    </source>
</evidence>
<keyword evidence="5 8" id="KW-0067">ATP-binding</keyword>
<accession>A0ABX0HYF7</accession>
<proteinExistence type="inferred from homology"/>
<evidence type="ECO:0000313" key="9">
    <source>
        <dbReference type="Proteomes" id="UP000802098"/>
    </source>
</evidence>
<dbReference type="InterPro" id="IPR052156">
    <property type="entry name" value="BCAA_Transport_ATP-bd_LivF"/>
</dbReference>
<dbReference type="GO" id="GO:0005524">
    <property type="term" value="F:ATP binding"/>
    <property type="evidence" value="ECO:0007669"/>
    <property type="project" value="UniProtKB-KW"/>
</dbReference>
<dbReference type="CDD" id="cd03224">
    <property type="entry name" value="ABC_TM1139_LivF_branched"/>
    <property type="match status" value="1"/>
</dbReference>
<dbReference type="PROSITE" id="PS00211">
    <property type="entry name" value="ABC_TRANSPORTER_1"/>
    <property type="match status" value="1"/>
</dbReference>
<evidence type="ECO:0000313" key="8">
    <source>
        <dbReference type="EMBL" id="NHK98379.1"/>
    </source>
</evidence>
<evidence type="ECO:0000256" key="3">
    <source>
        <dbReference type="ARBA" id="ARBA00022475"/>
    </source>
</evidence>
<dbReference type="RefSeq" id="WP_009856998.1">
    <property type="nucleotide sequence ID" value="NZ_JAAOCD010000003.1"/>
</dbReference>
<keyword evidence="6" id="KW-0029">Amino-acid transport</keyword>
<dbReference type="InterPro" id="IPR003439">
    <property type="entry name" value="ABC_transporter-like_ATP-bd"/>
</dbReference>
<comment type="caution">
    <text evidence="8">The sequence shown here is derived from an EMBL/GenBank/DDBJ whole genome shotgun (WGS) entry which is preliminary data.</text>
</comment>
<dbReference type="PANTHER" id="PTHR43820:SF2">
    <property type="entry name" value="ABC TRANSPORTER ATP-BINDING PROTEIN"/>
    <property type="match status" value="1"/>
</dbReference>
<dbReference type="PROSITE" id="PS50893">
    <property type="entry name" value="ABC_TRANSPORTER_2"/>
    <property type="match status" value="1"/>
</dbReference>
<dbReference type="SUPFAM" id="SSF52540">
    <property type="entry name" value="P-loop containing nucleoside triphosphate hydrolases"/>
    <property type="match status" value="1"/>
</dbReference>
<keyword evidence="3" id="KW-0472">Membrane</keyword>
<protein>
    <submittedName>
        <fullName evidence="8">ABC transporter ATP-binding protein</fullName>
    </submittedName>
</protein>
<organism evidence="8 9">
    <name type="scientific">Rubrivivax benzoatilyticus</name>
    <dbReference type="NCBI Taxonomy" id="316997"/>
    <lineage>
        <taxon>Bacteria</taxon>
        <taxon>Pseudomonadati</taxon>
        <taxon>Pseudomonadota</taxon>
        <taxon>Betaproteobacteria</taxon>
        <taxon>Burkholderiales</taxon>
        <taxon>Sphaerotilaceae</taxon>
        <taxon>Rubrivivax</taxon>
    </lineage>
</organism>
<dbReference type="InterPro" id="IPR017871">
    <property type="entry name" value="ABC_transporter-like_CS"/>
</dbReference>
<keyword evidence="9" id="KW-1185">Reference proteome</keyword>